<proteinExistence type="predicted"/>
<dbReference type="InterPro" id="IPR025458">
    <property type="entry name" value="DUF4278"/>
</dbReference>
<organism evidence="1 2">
    <name type="scientific">Acaryochloris thomasi RCC1774</name>
    <dbReference type="NCBI Taxonomy" id="1764569"/>
    <lineage>
        <taxon>Bacteria</taxon>
        <taxon>Bacillati</taxon>
        <taxon>Cyanobacteriota</taxon>
        <taxon>Cyanophyceae</taxon>
        <taxon>Acaryochloridales</taxon>
        <taxon>Acaryochloridaceae</taxon>
        <taxon>Acaryochloris</taxon>
        <taxon>Acaryochloris thomasi</taxon>
    </lineage>
</organism>
<evidence type="ECO:0000313" key="2">
    <source>
        <dbReference type="Proteomes" id="UP000248857"/>
    </source>
</evidence>
<dbReference type="OrthoDB" id="516544at2"/>
<dbReference type="RefSeq" id="WP_158535057.1">
    <property type="nucleotide sequence ID" value="NZ_CAWNWM010000005.1"/>
</dbReference>
<protein>
    <recommendedName>
        <fullName evidence="3">DUF4278 domain-containing protein</fullName>
    </recommendedName>
</protein>
<gene>
    <name evidence="1" type="ORF">C1752_01948</name>
</gene>
<evidence type="ECO:0000313" key="1">
    <source>
        <dbReference type="EMBL" id="PZD73678.1"/>
    </source>
</evidence>
<evidence type="ECO:0008006" key="3">
    <source>
        <dbReference type="Google" id="ProtNLM"/>
    </source>
</evidence>
<sequence length="61" mass="6684">MQLTYRGISYHAPDPVEVSSQGTVQGLYHGISTQITLPQVTEGLDELLGQMIYRGIQLAAH</sequence>
<name>A0A2W1JJT3_9CYAN</name>
<comment type="caution">
    <text evidence="1">The sequence shown here is derived from an EMBL/GenBank/DDBJ whole genome shotgun (WGS) entry which is preliminary data.</text>
</comment>
<dbReference type="EMBL" id="PQWO01000005">
    <property type="protein sequence ID" value="PZD73678.1"/>
    <property type="molecule type" value="Genomic_DNA"/>
</dbReference>
<dbReference type="Proteomes" id="UP000248857">
    <property type="component" value="Unassembled WGS sequence"/>
</dbReference>
<dbReference type="Pfam" id="PF14105">
    <property type="entry name" value="DUF4278"/>
    <property type="match status" value="1"/>
</dbReference>
<keyword evidence="2" id="KW-1185">Reference proteome</keyword>
<dbReference type="AlphaFoldDB" id="A0A2W1JJT3"/>
<reference evidence="1 2" key="1">
    <citation type="journal article" date="2018" name="Sci. Rep.">
        <title>A novel species of the marine cyanobacterium Acaryochloris with a unique pigment content and lifestyle.</title>
        <authorList>
            <person name="Partensky F."/>
            <person name="Six C."/>
            <person name="Ratin M."/>
            <person name="Garczarek L."/>
            <person name="Vaulot D."/>
            <person name="Probert I."/>
            <person name="Calteau A."/>
            <person name="Gourvil P."/>
            <person name="Marie D."/>
            <person name="Grebert T."/>
            <person name="Bouchier C."/>
            <person name="Le Panse S."/>
            <person name="Gachenot M."/>
            <person name="Rodriguez F."/>
            <person name="Garrido J.L."/>
        </authorList>
    </citation>
    <scope>NUCLEOTIDE SEQUENCE [LARGE SCALE GENOMIC DNA]</scope>
    <source>
        <strain evidence="1 2">RCC1774</strain>
    </source>
</reference>
<accession>A0A2W1JJT3</accession>